<keyword evidence="1" id="KW-0812">Transmembrane</keyword>
<keyword evidence="1" id="KW-1133">Transmembrane helix</keyword>
<dbReference type="EMBL" id="GBXM01069950">
    <property type="protein sequence ID" value="JAH38627.1"/>
    <property type="molecule type" value="Transcribed_RNA"/>
</dbReference>
<proteinExistence type="predicted"/>
<evidence type="ECO:0000313" key="2">
    <source>
        <dbReference type="EMBL" id="JAH38627.1"/>
    </source>
</evidence>
<dbReference type="AlphaFoldDB" id="A0A0E9SBL3"/>
<organism evidence="2">
    <name type="scientific">Anguilla anguilla</name>
    <name type="common">European freshwater eel</name>
    <name type="synonym">Muraena anguilla</name>
    <dbReference type="NCBI Taxonomy" id="7936"/>
    <lineage>
        <taxon>Eukaryota</taxon>
        <taxon>Metazoa</taxon>
        <taxon>Chordata</taxon>
        <taxon>Craniata</taxon>
        <taxon>Vertebrata</taxon>
        <taxon>Euteleostomi</taxon>
        <taxon>Actinopterygii</taxon>
        <taxon>Neopterygii</taxon>
        <taxon>Teleostei</taxon>
        <taxon>Anguilliformes</taxon>
        <taxon>Anguillidae</taxon>
        <taxon>Anguilla</taxon>
    </lineage>
</organism>
<reference evidence="2" key="1">
    <citation type="submission" date="2014-11" db="EMBL/GenBank/DDBJ databases">
        <authorList>
            <person name="Amaro Gonzalez C."/>
        </authorList>
    </citation>
    <scope>NUCLEOTIDE SEQUENCE</scope>
</reference>
<feature type="transmembrane region" description="Helical" evidence="1">
    <location>
        <begin position="26"/>
        <end position="45"/>
    </location>
</feature>
<name>A0A0E9SBL3_ANGAN</name>
<protein>
    <submittedName>
        <fullName evidence="2">Uncharacterized protein</fullName>
    </submittedName>
</protein>
<accession>A0A0E9SBL3</accession>
<keyword evidence="1" id="KW-0472">Membrane</keyword>
<evidence type="ECO:0000256" key="1">
    <source>
        <dbReference type="SAM" id="Phobius"/>
    </source>
</evidence>
<reference evidence="2" key="2">
    <citation type="journal article" date="2015" name="Fish Shellfish Immunol.">
        <title>Early steps in the European eel (Anguilla anguilla)-Vibrio vulnificus interaction in the gills: Role of the RtxA13 toxin.</title>
        <authorList>
            <person name="Callol A."/>
            <person name="Pajuelo D."/>
            <person name="Ebbesson L."/>
            <person name="Teles M."/>
            <person name="MacKenzie S."/>
            <person name="Amaro C."/>
        </authorList>
    </citation>
    <scope>NUCLEOTIDE SEQUENCE</scope>
</reference>
<sequence length="52" mass="5905">MQQIAMPQSHYWGNPLDGAYVMNGQGIHFILITAMTLRMTVLSVVRLKNVMK</sequence>